<organism evidence="3 4">
    <name type="scientific">Boothiomyces macroporosus</name>
    <dbReference type="NCBI Taxonomy" id="261099"/>
    <lineage>
        <taxon>Eukaryota</taxon>
        <taxon>Fungi</taxon>
        <taxon>Fungi incertae sedis</taxon>
        <taxon>Chytridiomycota</taxon>
        <taxon>Chytridiomycota incertae sedis</taxon>
        <taxon>Chytridiomycetes</taxon>
        <taxon>Rhizophydiales</taxon>
        <taxon>Terramycetaceae</taxon>
        <taxon>Boothiomyces</taxon>
    </lineage>
</organism>
<keyword evidence="4" id="KW-1185">Reference proteome</keyword>
<evidence type="ECO:0000313" key="4">
    <source>
        <dbReference type="Proteomes" id="UP001210925"/>
    </source>
</evidence>
<dbReference type="Proteomes" id="UP001210925">
    <property type="component" value="Unassembled WGS sequence"/>
</dbReference>
<dbReference type="AlphaFoldDB" id="A0AAD5UHM1"/>
<accession>A0AAD5UHM1</accession>
<proteinExistence type="predicted"/>
<protein>
    <recommendedName>
        <fullName evidence="2">BTB domain-containing protein</fullName>
    </recommendedName>
</protein>
<reference evidence="3" key="1">
    <citation type="submission" date="2020-05" db="EMBL/GenBank/DDBJ databases">
        <title>Phylogenomic resolution of chytrid fungi.</title>
        <authorList>
            <person name="Stajich J.E."/>
            <person name="Amses K."/>
            <person name="Simmons R."/>
            <person name="Seto K."/>
            <person name="Myers J."/>
            <person name="Bonds A."/>
            <person name="Quandt C.A."/>
            <person name="Barry K."/>
            <person name="Liu P."/>
            <person name="Grigoriev I."/>
            <person name="Longcore J.E."/>
            <person name="James T.Y."/>
        </authorList>
    </citation>
    <scope>NUCLEOTIDE SEQUENCE</scope>
    <source>
        <strain evidence="3">PLAUS21</strain>
    </source>
</reference>
<dbReference type="InterPro" id="IPR003131">
    <property type="entry name" value="T1-type_BTB"/>
</dbReference>
<keyword evidence="1" id="KW-0472">Membrane</keyword>
<evidence type="ECO:0000256" key="1">
    <source>
        <dbReference type="SAM" id="Phobius"/>
    </source>
</evidence>
<dbReference type="GO" id="GO:0051260">
    <property type="term" value="P:protein homooligomerization"/>
    <property type="evidence" value="ECO:0007669"/>
    <property type="project" value="InterPro"/>
</dbReference>
<dbReference type="SUPFAM" id="SSF54695">
    <property type="entry name" value="POZ domain"/>
    <property type="match status" value="1"/>
</dbReference>
<dbReference type="InterPro" id="IPR000210">
    <property type="entry name" value="BTB/POZ_dom"/>
</dbReference>
<dbReference type="Gene3D" id="3.30.710.10">
    <property type="entry name" value="Potassium Channel Kv1.1, Chain A"/>
    <property type="match status" value="1"/>
</dbReference>
<dbReference type="Pfam" id="PF02214">
    <property type="entry name" value="BTB_2"/>
    <property type="match status" value="1"/>
</dbReference>
<dbReference type="EMBL" id="JADGKB010000028">
    <property type="protein sequence ID" value="KAJ3258390.1"/>
    <property type="molecule type" value="Genomic_DNA"/>
</dbReference>
<keyword evidence="1" id="KW-0812">Transmembrane</keyword>
<dbReference type="InterPro" id="IPR045068">
    <property type="entry name" value="BACURD1-3"/>
</dbReference>
<gene>
    <name evidence="3" type="ORF">HK103_003678</name>
</gene>
<dbReference type="PANTHER" id="PTHR11145:SF8">
    <property type="entry name" value="RE57120P"/>
    <property type="match status" value="1"/>
</dbReference>
<evidence type="ECO:0000259" key="2">
    <source>
        <dbReference type="SMART" id="SM00225"/>
    </source>
</evidence>
<feature type="domain" description="BTB" evidence="2">
    <location>
        <begin position="168"/>
        <end position="262"/>
    </location>
</feature>
<dbReference type="SMART" id="SM00225">
    <property type="entry name" value="BTB"/>
    <property type="match status" value="1"/>
</dbReference>
<name>A0AAD5UHM1_9FUNG</name>
<keyword evidence="1" id="KW-1133">Transmembrane helix</keyword>
<dbReference type="InterPro" id="IPR011333">
    <property type="entry name" value="SKP1/BTB/POZ_sf"/>
</dbReference>
<comment type="caution">
    <text evidence="3">The sequence shown here is derived from an EMBL/GenBank/DDBJ whole genome shotgun (WGS) entry which is preliminary data.</text>
</comment>
<feature type="transmembrane region" description="Helical" evidence="1">
    <location>
        <begin position="116"/>
        <end position="139"/>
    </location>
</feature>
<evidence type="ECO:0000313" key="3">
    <source>
        <dbReference type="EMBL" id="KAJ3258390.1"/>
    </source>
</evidence>
<sequence length="263" mass="30017">MKNTYTWSELLLAPTEFEFGPREIEADLFMETIYTEKAKYTNADNFKLKETQHESVFTNFDVSSFIINFAINSAVFLKSTQVPDILTDLTANAIEFGSVMDQHYAIKEKVKQIGHAFVTALVAVFSTFITAILQAMIAYHNAPGVGREERKMIAAESRVSAYINNDDCLVTFSVGGQTFTTQLQHLMSRKRTYLGRLVFNRKNNSAVFIDRDGTHFRHILNHLRGADSISHIRDKTTLSELLEETKFYELDDMSEQIMQQLSL</sequence>
<dbReference type="PANTHER" id="PTHR11145">
    <property type="entry name" value="BTB/POZ DOMAIN-CONTAINING ADAPTER FOR CUL3-MEDIATED RHOA DEGRADATION PROTEIN FAMILY MEMBER"/>
    <property type="match status" value="1"/>
</dbReference>